<dbReference type="Proteomes" id="UP001203207">
    <property type="component" value="Unassembled WGS sequence"/>
</dbReference>
<dbReference type="RefSeq" id="WP_250586352.1">
    <property type="nucleotide sequence ID" value="NZ_JAKRVX010000018.1"/>
</dbReference>
<dbReference type="AlphaFoldDB" id="A0AAE3KA02"/>
<dbReference type="EMBL" id="JAKRVX010000018">
    <property type="protein sequence ID" value="MCL9818561.1"/>
    <property type="molecule type" value="Genomic_DNA"/>
</dbReference>
<comment type="caution">
    <text evidence="1">The sequence shown here is derived from an EMBL/GenBank/DDBJ whole genome shotgun (WGS) entry which is preliminary data.</text>
</comment>
<sequence length="48" mass="5364">MASKRTTIRLSDERQLLLDRALEIIASGPDDDPPTSDIIYTVLAHLIE</sequence>
<dbReference type="InterPro" id="IPR055810">
    <property type="entry name" value="DUF7386"/>
</dbReference>
<protein>
    <submittedName>
        <fullName evidence="1">Uncharacterized protein</fullName>
    </submittedName>
</protein>
<proteinExistence type="predicted"/>
<gene>
    <name evidence="1" type="ORF">AArcSt2_16635</name>
</gene>
<evidence type="ECO:0000313" key="2">
    <source>
        <dbReference type="Proteomes" id="UP001203207"/>
    </source>
</evidence>
<keyword evidence="2" id="KW-1185">Reference proteome</keyword>
<dbReference type="Pfam" id="PF24111">
    <property type="entry name" value="DUF7386"/>
    <property type="match status" value="1"/>
</dbReference>
<reference evidence="1" key="1">
    <citation type="journal article" date="2022" name="Syst. Appl. Microbiol.">
        <title>Natronocalculus amylovorans gen. nov., sp. nov., and Natranaeroarchaeum aerophilus sp. nov., dominant culturable amylolytic natronoarchaea from hypersaline soda lakes in southwestern Siberia.</title>
        <authorList>
            <person name="Sorokin D.Y."/>
            <person name="Elcheninov A.G."/>
            <person name="Khizhniak T.V."/>
            <person name="Koenen M."/>
            <person name="Bale N.J."/>
            <person name="Damste J.S.S."/>
            <person name="Kublanov I.V."/>
        </authorList>
    </citation>
    <scope>NUCLEOTIDE SEQUENCE</scope>
    <source>
        <strain evidence="1">AArc-St2</strain>
    </source>
</reference>
<accession>A0AAE3KA02</accession>
<organism evidence="1 2">
    <name type="scientific">Natronocalculus amylovorans</name>
    <dbReference type="NCBI Taxonomy" id="2917812"/>
    <lineage>
        <taxon>Archaea</taxon>
        <taxon>Methanobacteriati</taxon>
        <taxon>Methanobacteriota</taxon>
        <taxon>Stenosarchaea group</taxon>
        <taxon>Halobacteria</taxon>
        <taxon>Halobacteriales</taxon>
        <taxon>Haloferacaceae</taxon>
        <taxon>Natronocalculus</taxon>
    </lineage>
</organism>
<reference evidence="1" key="2">
    <citation type="submission" date="2022-02" db="EMBL/GenBank/DDBJ databases">
        <authorList>
            <person name="Elcheninov A.G."/>
            <person name="Sorokin D.Y."/>
            <person name="Kublanov I.V."/>
        </authorList>
    </citation>
    <scope>NUCLEOTIDE SEQUENCE</scope>
    <source>
        <strain evidence="1">AArc-St2</strain>
    </source>
</reference>
<evidence type="ECO:0000313" key="1">
    <source>
        <dbReference type="EMBL" id="MCL9818561.1"/>
    </source>
</evidence>
<name>A0AAE3KA02_9EURY</name>